<reference evidence="2" key="2">
    <citation type="submission" date="2020-10" db="UniProtKB">
        <authorList>
            <consortium name="WormBaseParasite"/>
        </authorList>
    </citation>
    <scope>IDENTIFICATION</scope>
</reference>
<accession>A0A7E4VJ90</accession>
<dbReference type="AlphaFoldDB" id="A0A7E4VJ90"/>
<evidence type="ECO:0000313" key="1">
    <source>
        <dbReference type="Proteomes" id="UP000492821"/>
    </source>
</evidence>
<name>A0A7E4VJ90_PANRE</name>
<proteinExistence type="predicted"/>
<keyword evidence="1" id="KW-1185">Reference proteome</keyword>
<evidence type="ECO:0000313" key="2">
    <source>
        <dbReference type="WBParaSite" id="Pan_g21616.t1"/>
    </source>
</evidence>
<dbReference type="WBParaSite" id="Pan_g21616.t1">
    <property type="protein sequence ID" value="Pan_g21616.t1"/>
    <property type="gene ID" value="Pan_g21616"/>
</dbReference>
<protein>
    <submittedName>
        <fullName evidence="2">CN hydrolase domain-containing protein</fullName>
    </submittedName>
</protein>
<organism evidence="1 2">
    <name type="scientific">Panagrellus redivivus</name>
    <name type="common">Microworm</name>
    <dbReference type="NCBI Taxonomy" id="6233"/>
    <lineage>
        <taxon>Eukaryota</taxon>
        <taxon>Metazoa</taxon>
        <taxon>Ecdysozoa</taxon>
        <taxon>Nematoda</taxon>
        <taxon>Chromadorea</taxon>
        <taxon>Rhabditida</taxon>
        <taxon>Tylenchina</taxon>
        <taxon>Panagrolaimomorpha</taxon>
        <taxon>Panagrolaimoidea</taxon>
        <taxon>Panagrolaimidae</taxon>
        <taxon>Panagrellus</taxon>
    </lineage>
</organism>
<dbReference type="Proteomes" id="UP000492821">
    <property type="component" value="Unassembled WGS sequence"/>
</dbReference>
<sequence>MFRKGRDYWNVGNNCPPDMCTLVIEPIGGIMGLAVERHDGNVYGLFDDTNTLACPREVVDGLFNFTVVDLPECPVIVDGAVLPNNEVKVPKDLSSGLL</sequence>
<reference evidence="1" key="1">
    <citation type="journal article" date="2013" name="Genetics">
        <title>The draft genome and transcriptome of Panagrellus redivivus are shaped by the harsh demands of a free-living lifestyle.</title>
        <authorList>
            <person name="Srinivasan J."/>
            <person name="Dillman A.R."/>
            <person name="Macchietto M.G."/>
            <person name="Heikkinen L."/>
            <person name="Lakso M."/>
            <person name="Fracchia K.M."/>
            <person name="Antoshechkin I."/>
            <person name="Mortazavi A."/>
            <person name="Wong G."/>
            <person name="Sternberg P.W."/>
        </authorList>
    </citation>
    <scope>NUCLEOTIDE SEQUENCE [LARGE SCALE GENOMIC DNA]</scope>
    <source>
        <strain evidence="1">MT8872</strain>
    </source>
</reference>